<accession>A0A4U3LM05</accession>
<dbReference type="OrthoDB" id="3684031at2"/>
<reference evidence="1 2" key="1">
    <citation type="submission" date="2019-04" db="EMBL/GenBank/DDBJ databases">
        <title>Kribbella sp. NEAU-THZ 27 nov., a novel actinomycete isolated from soil.</title>
        <authorList>
            <person name="Duan L."/>
        </authorList>
    </citation>
    <scope>NUCLEOTIDE SEQUENCE [LARGE SCALE GENOMIC DNA]</scope>
    <source>
        <strain evidence="2">NEAU-THZ27</strain>
    </source>
</reference>
<dbReference type="RefSeq" id="WP_137258320.1">
    <property type="nucleotide sequence ID" value="NZ_JBHSPQ010000005.1"/>
</dbReference>
<dbReference type="EMBL" id="SZPZ01000005">
    <property type="protein sequence ID" value="TKK75466.1"/>
    <property type="molecule type" value="Genomic_DNA"/>
</dbReference>
<name>A0A4U3LM05_9ACTN</name>
<protein>
    <submittedName>
        <fullName evidence="1">DUF3800 domain-containing protein</fullName>
    </submittedName>
</protein>
<gene>
    <name evidence="1" type="ORF">FDA38_34280</name>
</gene>
<dbReference type="InterPro" id="IPR024524">
    <property type="entry name" value="DUF3800"/>
</dbReference>
<evidence type="ECO:0000313" key="1">
    <source>
        <dbReference type="EMBL" id="TKK75466.1"/>
    </source>
</evidence>
<dbReference type="Proteomes" id="UP000305836">
    <property type="component" value="Unassembled WGS sequence"/>
</dbReference>
<comment type="caution">
    <text evidence="1">The sequence shown here is derived from an EMBL/GenBank/DDBJ whole genome shotgun (WGS) entry which is preliminary data.</text>
</comment>
<proteinExistence type="predicted"/>
<dbReference type="AlphaFoldDB" id="A0A4U3LM05"/>
<sequence length="245" mass="27288">MYFERPLVRAYVDETGDRGLSSRSSRYFGMVAVVVADEDDPGLRRAIAECRRRLSVPAGKPLHWTEHVKRYPRRQFVAAQLAAVPGVVLSIVLVEKAAVADGISDQVAFYNFVAGRVLEQVLDTADDWPGGRRDVVITFGHVRGFKHDETLAWFEKLRASDSAESPWDLLRGRPTFLGPGQLDGLQAADQYCGMLRAALEADEFGGFEAHHLLAVRPQIRYPGGFEGIVLPGTMKAYPWWPEDGF</sequence>
<organism evidence="1 2">
    <name type="scientific">Kribbella jiaozuonensis</name>
    <dbReference type="NCBI Taxonomy" id="2575441"/>
    <lineage>
        <taxon>Bacteria</taxon>
        <taxon>Bacillati</taxon>
        <taxon>Actinomycetota</taxon>
        <taxon>Actinomycetes</taxon>
        <taxon>Propionibacteriales</taxon>
        <taxon>Kribbellaceae</taxon>
        <taxon>Kribbella</taxon>
    </lineage>
</organism>
<evidence type="ECO:0000313" key="2">
    <source>
        <dbReference type="Proteomes" id="UP000305836"/>
    </source>
</evidence>
<keyword evidence="2" id="KW-1185">Reference proteome</keyword>
<dbReference type="Pfam" id="PF12686">
    <property type="entry name" value="DUF3800"/>
    <property type="match status" value="1"/>
</dbReference>